<feature type="repeat" description="PPR" evidence="2">
    <location>
        <begin position="74"/>
        <end position="108"/>
    </location>
</feature>
<feature type="repeat" description="PPR" evidence="2">
    <location>
        <begin position="175"/>
        <end position="209"/>
    </location>
</feature>
<dbReference type="InterPro" id="IPR011990">
    <property type="entry name" value="TPR-like_helical_dom_sf"/>
</dbReference>
<dbReference type="PANTHER" id="PTHR24015:SF1992">
    <property type="entry name" value="PENTATRICOPEPTIDE REPEAT-CONTAINING PROTEIN"/>
    <property type="match status" value="1"/>
</dbReference>
<dbReference type="PROSITE" id="PS51375">
    <property type="entry name" value="PPR"/>
    <property type="match status" value="2"/>
</dbReference>
<dbReference type="Proteomes" id="UP001162972">
    <property type="component" value="Chromosome 16"/>
</dbReference>
<dbReference type="InterPro" id="IPR002885">
    <property type="entry name" value="PPR_rpt"/>
</dbReference>
<evidence type="ECO:0000313" key="3">
    <source>
        <dbReference type="EMBL" id="KAJ6423595.1"/>
    </source>
</evidence>
<organism evidence="3 4">
    <name type="scientific">Salix udensis</name>
    <dbReference type="NCBI Taxonomy" id="889485"/>
    <lineage>
        <taxon>Eukaryota</taxon>
        <taxon>Viridiplantae</taxon>
        <taxon>Streptophyta</taxon>
        <taxon>Embryophyta</taxon>
        <taxon>Tracheophyta</taxon>
        <taxon>Spermatophyta</taxon>
        <taxon>Magnoliopsida</taxon>
        <taxon>eudicotyledons</taxon>
        <taxon>Gunneridae</taxon>
        <taxon>Pentapetalae</taxon>
        <taxon>rosids</taxon>
        <taxon>fabids</taxon>
        <taxon>Malpighiales</taxon>
        <taxon>Salicaceae</taxon>
        <taxon>Saliceae</taxon>
        <taxon>Salix</taxon>
    </lineage>
</organism>
<dbReference type="EMBL" id="JAPFFJ010000006">
    <property type="protein sequence ID" value="KAJ6423595.1"/>
    <property type="molecule type" value="Genomic_DNA"/>
</dbReference>
<evidence type="ECO:0000256" key="1">
    <source>
        <dbReference type="ARBA" id="ARBA00022737"/>
    </source>
</evidence>
<dbReference type="NCBIfam" id="TIGR00756">
    <property type="entry name" value="PPR"/>
    <property type="match status" value="2"/>
</dbReference>
<dbReference type="FunFam" id="1.25.40.10:FF:000344">
    <property type="entry name" value="Pentatricopeptide repeat-containing protein"/>
    <property type="match status" value="1"/>
</dbReference>
<dbReference type="GO" id="GO:0009451">
    <property type="term" value="P:RNA modification"/>
    <property type="evidence" value="ECO:0007669"/>
    <property type="project" value="InterPro"/>
</dbReference>
<evidence type="ECO:0000313" key="4">
    <source>
        <dbReference type="Proteomes" id="UP001162972"/>
    </source>
</evidence>
<dbReference type="AlphaFoldDB" id="A0AAD6PC30"/>
<reference evidence="3 4" key="1">
    <citation type="journal article" date="2023" name="Int. J. Mol. Sci.">
        <title>De Novo Assembly and Annotation of 11 Diverse Shrub Willow (Salix) Genomes Reveals Novel Gene Organization in Sex-Linked Regions.</title>
        <authorList>
            <person name="Hyden B."/>
            <person name="Feng K."/>
            <person name="Yates T.B."/>
            <person name="Jawdy S."/>
            <person name="Cereghino C."/>
            <person name="Smart L.B."/>
            <person name="Muchero W."/>
        </authorList>
    </citation>
    <scope>NUCLEOTIDE SEQUENCE [LARGE SCALE GENOMIC DNA]</scope>
    <source>
        <tissue evidence="3">Shoot tip</tissue>
    </source>
</reference>
<dbReference type="FunFam" id="1.25.40.10:FF:000436">
    <property type="entry name" value="Pentatricopeptide repeat-containing protein At5g39350 family"/>
    <property type="match status" value="1"/>
</dbReference>
<keyword evidence="1" id="KW-0677">Repeat</keyword>
<dbReference type="Gene3D" id="1.25.40.10">
    <property type="entry name" value="Tetratricopeptide repeat domain"/>
    <property type="match status" value="2"/>
</dbReference>
<sequence length="277" mass="30231">MVGSGVEIDGASVVSVLPACGFLKELEAGRRVHGLVEEKVLGKKIVSNALVDMYAKCGGLDEARLVFDNMVERDVVSWTSMINGYILNGDMKSALSLFKIMQIEGLQPSSVTITLILLACASLNNLKDGRCVHGWVMKQRLDSEVAIETSLIDMYAKCNCLSLSFSVFTRTSRKKTVPWNAMLSGCVHNKLAIEAIGLFKKMLVEGVEINVATCNSLLPAYGIIADLQPVNNINSYLMRMDGIGLRKAPAHSLIEIRNLYVKPIGAASLSWKNRLPP</sequence>
<protein>
    <recommendedName>
        <fullName evidence="5">Pentatricopeptide repeat-containing protein</fullName>
    </recommendedName>
</protein>
<keyword evidence="4" id="KW-1185">Reference proteome</keyword>
<comment type="caution">
    <text evidence="3">The sequence shown here is derived from an EMBL/GenBank/DDBJ whole genome shotgun (WGS) entry which is preliminary data.</text>
</comment>
<accession>A0AAD6PC30</accession>
<evidence type="ECO:0008006" key="5">
    <source>
        <dbReference type="Google" id="ProtNLM"/>
    </source>
</evidence>
<name>A0AAD6PC30_9ROSI</name>
<dbReference type="InterPro" id="IPR046960">
    <property type="entry name" value="PPR_At4g14850-like_plant"/>
</dbReference>
<dbReference type="GO" id="GO:0003723">
    <property type="term" value="F:RNA binding"/>
    <property type="evidence" value="ECO:0007669"/>
    <property type="project" value="InterPro"/>
</dbReference>
<dbReference type="PANTHER" id="PTHR24015">
    <property type="entry name" value="OS07G0578800 PROTEIN-RELATED"/>
    <property type="match status" value="1"/>
</dbReference>
<proteinExistence type="predicted"/>
<gene>
    <name evidence="3" type="ORF">OIU84_024546</name>
</gene>
<dbReference type="Pfam" id="PF13041">
    <property type="entry name" value="PPR_2"/>
    <property type="match status" value="2"/>
</dbReference>
<evidence type="ECO:0000256" key="2">
    <source>
        <dbReference type="PROSITE-ProRule" id="PRU00708"/>
    </source>
</evidence>